<reference evidence="4 5" key="1">
    <citation type="journal article" date="2014" name="PLoS Genet.">
        <title>Phylogenetically driven sequencing of extremely halophilic archaea reveals strategies for static and dynamic osmo-response.</title>
        <authorList>
            <person name="Becker E.A."/>
            <person name="Seitzer P.M."/>
            <person name="Tritt A."/>
            <person name="Larsen D."/>
            <person name="Krusor M."/>
            <person name="Yao A.I."/>
            <person name="Wu D."/>
            <person name="Madern D."/>
            <person name="Eisen J.A."/>
            <person name="Darling A.E."/>
            <person name="Facciotti M.T."/>
        </authorList>
    </citation>
    <scope>NUCLEOTIDE SEQUENCE [LARGE SCALE GENOMIC DNA]</scope>
    <source>
        <strain evidence="4 5">DSM 8989</strain>
    </source>
</reference>
<evidence type="ECO:0000256" key="2">
    <source>
        <dbReference type="SAM" id="Phobius"/>
    </source>
</evidence>
<evidence type="ECO:0000313" key="4">
    <source>
        <dbReference type="EMBL" id="EMA54481.1"/>
    </source>
</evidence>
<evidence type="ECO:0000313" key="5">
    <source>
        <dbReference type="Proteomes" id="UP000011625"/>
    </source>
</evidence>
<organism evidence="4 5">
    <name type="scientific">Halococcus salifodinae DSM 8989</name>
    <dbReference type="NCBI Taxonomy" id="1227456"/>
    <lineage>
        <taxon>Archaea</taxon>
        <taxon>Methanobacteriati</taxon>
        <taxon>Methanobacteriota</taxon>
        <taxon>Stenosarchaea group</taxon>
        <taxon>Halobacteria</taxon>
        <taxon>Halobacteriales</taxon>
        <taxon>Halococcaceae</taxon>
        <taxon>Halococcus</taxon>
    </lineage>
</organism>
<dbReference type="Proteomes" id="UP000011625">
    <property type="component" value="Unassembled WGS sequence"/>
</dbReference>
<feature type="transmembrane region" description="Helical" evidence="2">
    <location>
        <begin position="12"/>
        <end position="32"/>
    </location>
</feature>
<comment type="caution">
    <text evidence="4">The sequence shown here is derived from an EMBL/GenBank/DDBJ whole genome shotgun (WGS) entry which is preliminary data.</text>
</comment>
<evidence type="ECO:0000259" key="3">
    <source>
        <dbReference type="Pfam" id="PF12158"/>
    </source>
</evidence>
<gene>
    <name evidence="4" type="ORF">C450_05460</name>
</gene>
<proteinExistence type="predicted"/>
<keyword evidence="2" id="KW-0812">Transmembrane</keyword>
<accession>M0N9D3</accession>
<keyword evidence="2" id="KW-0472">Membrane</keyword>
<name>M0N9D3_9EURY</name>
<feature type="region of interest" description="Disordered" evidence="1">
    <location>
        <begin position="79"/>
        <end position="102"/>
    </location>
</feature>
<evidence type="ECO:0000256" key="1">
    <source>
        <dbReference type="SAM" id="MobiDB-lite"/>
    </source>
</evidence>
<dbReference type="EMBL" id="AOME01000027">
    <property type="protein sequence ID" value="EMA54481.1"/>
    <property type="molecule type" value="Genomic_DNA"/>
</dbReference>
<sequence>MNMLQVEVFSEYFGVFFAVIGIIFLLVGGQGLRGTLSFRRRAKQTEGVVTDLRARSSGSRTGGDPNVVYYPVLEFTTQDDRQVKTEARSGRSPAPADEGERVTVQYDPADPTSAEIAGSSTGLFLYGLFIVLGAIFTVVGLVVQYALSLF</sequence>
<dbReference type="Pfam" id="PF12158">
    <property type="entry name" value="DUF3592"/>
    <property type="match status" value="1"/>
</dbReference>
<dbReference type="RefSeq" id="WP_005041035.1">
    <property type="nucleotide sequence ID" value="NZ_AOME01000027.1"/>
</dbReference>
<dbReference type="PATRIC" id="fig|1227456.3.peg.1106"/>
<feature type="compositionally biased region" description="Basic and acidic residues" evidence="1">
    <location>
        <begin position="79"/>
        <end position="89"/>
    </location>
</feature>
<dbReference type="AlphaFoldDB" id="M0N9D3"/>
<keyword evidence="2" id="KW-1133">Transmembrane helix</keyword>
<keyword evidence="5" id="KW-1185">Reference proteome</keyword>
<dbReference type="InterPro" id="IPR021994">
    <property type="entry name" value="DUF3592"/>
</dbReference>
<feature type="transmembrane region" description="Helical" evidence="2">
    <location>
        <begin position="123"/>
        <end position="147"/>
    </location>
</feature>
<feature type="domain" description="DUF3592" evidence="3">
    <location>
        <begin position="45"/>
        <end position="118"/>
    </location>
</feature>
<dbReference type="STRING" id="1227456.C450_05460"/>
<protein>
    <recommendedName>
        <fullName evidence="3">DUF3592 domain-containing protein</fullName>
    </recommendedName>
</protein>